<sequence>MDLYEAIYKRKSTRNYSEEALPDGTLEDIEQEISSTDRLYKRKSAENHSAKRPTEKILENVEQEISSKDKFPNDPKIDLKLVKGEEMESFISGLIGNYGKIEAPHYIIGFSKDNPRNLENLGYTLENIVLEITRRELATCWMGSRFDKEELKKDFGTQADLNPTTLIAFGEPEEGEKALREETEDIGRKDMSEIILGDVEEVPEDWLEIIDAARVAPSAINSQPWRFEVEDDSIHLFIESGEGIINKLGKSWGNLEEMNRIDVGISLRHVKVAAEHFSKEIGLQRLPGKEEGDLPYVISAISGS</sequence>
<dbReference type="PANTHER" id="PTHR23026">
    <property type="entry name" value="NADPH NITROREDUCTASE"/>
    <property type="match status" value="1"/>
</dbReference>
<dbReference type="AlphaFoldDB" id="M1Q1F7"/>
<dbReference type="PANTHER" id="PTHR23026:SF90">
    <property type="entry name" value="IODOTYROSINE DEIODINASE 1"/>
    <property type="match status" value="1"/>
</dbReference>
<organism evidence="5">
    <name type="scientific">uncultured organism</name>
    <dbReference type="NCBI Taxonomy" id="155900"/>
    <lineage>
        <taxon>unclassified sequences</taxon>
        <taxon>environmental samples</taxon>
    </lineage>
</organism>
<evidence type="ECO:0000313" key="5">
    <source>
        <dbReference type="EMBL" id="AGF93072.1"/>
    </source>
</evidence>
<dbReference type="InterPro" id="IPR000415">
    <property type="entry name" value="Nitroreductase-like"/>
</dbReference>
<dbReference type="EMBL" id="JX684081">
    <property type="protein sequence ID" value="AGF93072.1"/>
    <property type="molecule type" value="Genomic_DNA"/>
</dbReference>
<dbReference type="Pfam" id="PF14512">
    <property type="entry name" value="TM1586_NiRdase"/>
    <property type="match status" value="1"/>
</dbReference>
<name>M1Q1F7_9ZZZZ</name>
<gene>
    <name evidence="5" type="ORF">FLSS-9_0004</name>
</gene>
<evidence type="ECO:0000259" key="4">
    <source>
        <dbReference type="Pfam" id="PF14512"/>
    </source>
</evidence>
<keyword evidence="1" id="KW-0285">Flavoprotein</keyword>
<dbReference type="Gene3D" id="3.40.109.30">
    <property type="entry name" value="putative nitroreductase (tm1586), domain 2"/>
    <property type="match status" value="1"/>
</dbReference>
<dbReference type="EC" id="1.6.99.3" evidence="5"/>
<evidence type="ECO:0000256" key="2">
    <source>
        <dbReference type="ARBA" id="ARBA00022643"/>
    </source>
</evidence>
<evidence type="ECO:0000256" key="3">
    <source>
        <dbReference type="ARBA" id="ARBA00023002"/>
    </source>
</evidence>
<keyword evidence="3 5" id="KW-0560">Oxidoreductase</keyword>
<keyword evidence="2" id="KW-0288">FMN</keyword>
<reference evidence="5" key="1">
    <citation type="journal article" date="2013" name="Syst. Appl. Microbiol.">
        <title>New insights into the archaeal diversity of a hypersaline microbial mat obtained by a metagenomic approach.</title>
        <authorList>
            <person name="Lopez-Lopez A."/>
            <person name="Richter M."/>
            <person name="Pena A."/>
            <person name="Tamames J."/>
            <person name="Rossello-Mora R."/>
        </authorList>
    </citation>
    <scope>NUCLEOTIDE SEQUENCE</scope>
</reference>
<dbReference type="GO" id="GO:0016491">
    <property type="term" value="F:oxidoreductase activity"/>
    <property type="evidence" value="ECO:0007669"/>
    <property type="project" value="UniProtKB-KW"/>
</dbReference>
<proteinExistence type="predicted"/>
<evidence type="ECO:0000256" key="1">
    <source>
        <dbReference type="ARBA" id="ARBA00022630"/>
    </source>
</evidence>
<dbReference type="InterPro" id="IPR029478">
    <property type="entry name" value="TM1586_NiRdase"/>
</dbReference>
<dbReference type="SUPFAM" id="SSF55469">
    <property type="entry name" value="FMN-dependent nitroreductase-like"/>
    <property type="match status" value="1"/>
</dbReference>
<feature type="domain" description="Putative nitroreductase TM1586" evidence="4">
    <location>
        <begin position="39"/>
        <end position="274"/>
    </location>
</feature>
<dbReference type="Gene3D" id="3.40.109.10">
    <property type="entry name" value="NADH Oxidase"/>
    <property type="match status" value="1"/>
</dbReference>
<protein>
    <submittedName>
        <fullName evidence="5">Nitroreductase</fullName>
        <ecNumber evidence="5">1.6.99.3</ecNumber>
    </submittedName>
</protein>
<dbReference type="InterPro" id="IPR050627">
    <property type="entry name" value="Nitroreductase/BluB"/>
</dbReference>
<accession>M1Q1F7</accession>